<evidence type="ECO:0000256" key="2">
    <source>
        <dbReference type="ARBA" id="ARBA00022481"/>
    </source>
</evidence>
<feature type="region of interest" description="Disordered" evidence="6">
    <location>
        <begin position="715"/>
        <end position="754"/>
    </location>
</feature>
<evidence type="ECO:0000256" key="7">
    <source>
        <dbReference type="SAM" id="Phobius"/>
    </source>
</evidence>
<dbReference type="PROSITE" id="PS50111">
    <property type="entry name" value="CHEMOTAXIS_TRANSDUC_2"/>
    <property type="match status" value="1"/>
</dbReference>
<feature type="transmembrane region" description="Helical" evidence="7">
    <location>
        <begin position="53"/>
        <end position="72"/>
    </location>
</feature>
<feature type="domain" description="Methyl-accepting transducer" evidence="8">
    <location>
        <begin position="464"/>
        <end position="693"/>
    </location>
</feature>
<feature type="domain" description="HAMP" evidence="10">
    <location>
        <begin position="368"/>
        <end position="414"/>
    </location>
</feature>
<keyword evidence="7" id="KW-1133">Transmembrane helix</keyword>
<sequence>MTVAPDADRLIGREHYAYLQRLAAGADRLLVLVAGVLTAVSALLALSGRGWTAFLAVALPSLALVAVQTRLFPGTRLSRCTVALGLMVLAAALIHQSGGMIETHFGVIVLIATLLYYRDWLPIVVAAGAIAVHHVAFFFMQHAGLPVMAFLPGTGIGVLLMHAAYVVAESAVLVVMAVQMRRELVLLGHDPAELTQLAQAMTRDEALPAHIARMRFPEGSLAQALVATNGALLARHDADLRMSRDNLRIRTALDSVTTNVMIADAERNIVYVNKPLTAMLAQAQDDLRRDIPSFDAATLLGRNIDLFHRNPEHQATMLARLQGTHRAQIRVGGQVMRLIVNPVLGEDGQRQGYVVEWANLTAELQVEEEIARVMEAAAAGDLSGRVPVADKQGFLLQLAQRINALLDRNATSLEEISALLSALARGDLTARMQGDYQGVFARIRDDANATAAQLAGIVGRIQQSAGTINIAATEIAAGNNDLSQRTEQQAANLEETAASMDELTSTVKASAEHAQRANQLAHDAATVATRGGGVVGQVVATMAEIAQSSHKIGEIISVIDGIAFQTNILALNAAVEAARAGEQGRGFAVVASEVRALAQRSANAAKEIKGLIEDSVSRIGNGSALASEAGRTMEQIVGSVQGVTRIMGEIADASAQQAAGIDQINQAVMHMDEGTQQNAALVEEASAAARSMEDQAAQLVEAVSVFRLAQAHADHAAPAAAPGRSGPPRKPATRKPAPALALVPTQPDASWAEF</sequence>
<dbReference type="InterPro" id="IPR004090">
    <property type="entry name" value="Chemotax_Me-accpt_rcpt"/>
</dbReference>
<reference evidence="11 12" key="1">
    <citation type="submission" date="2019-01" db="EMBL/GenBank/DDBJ databases">
        <title>Pseudoxanthomonas composti sp. nov., isolated from compost.</title>
        <authorList>
            <person name="Yang G."/>
        </authorList>
    </citation>
    <scope>NUCLEOTIDE SEQUENCE [LARGE SCALE GENOMIC DNA]</scope>
    <source>
        <strain evidence="11 12">GSS15</strain>
    </source>
</reference>
<dbReference type="Proteomes" id="UP000289784">
    <property type="component" value="Unassembled WGS sequence"/>
</dbReference>
<feature type="transmembrane region" description="Helical" evidence="7">
    <location>
        <begin position="120"/>
        <end position="140"/>
    </location>
</feature>
<dbReference type="CDD" id="cd11386">
    <property type="entry name" value="MCP_signal"/>
    <property type="match status" value="1"/>
</dbReference>
<comment type="caution">
    <text evidence="11">The sequence shown here is derived from an EMBL/GenBank/DDBJ whole genome shotgun (WGS) entry which is preliminary data.</text>
</comment>
<dbReference type="SUPFAM" id="SSF58104">
    <property type="entry name" value="Methyl-accepting chemotaxis protein (MCP) signaling domain"/>
    <property type="match status" value="1"/>
</dbReference>
<accession>A0A4Q1JY83</accession>
<keyword evidence="7" id="KW-0472">Membrane</keyword>
<evidence type="ECO:0000259" key="10">
    <source>
        <dbReference type="PROSITE" id="PS50885"/>
    </source>
</evidence>
<evidence type="ECO:0000256" key="4">
    <source>
        <dbReference type="ARBA" id="ARBA00029447"/>
    </source>
</evidence>
<dbReference type="AlphaFoldDB" id="A0A4Q1JY83"/>
<dbReference type="GO" id="GO:0005886">
    <property type="term" value="C:plasma membrane"/>
    <property type="evidence" value="ECO:0007669"/>
    <property type="project" value="TreeGrafter"/>
</dbReference>
<dbReference type="InterPro" id="IPR003660">
    <property type="entry name" value="HAMP_dom"/>
</dbReference>
<dbReference type="GO" id="GO:0006935">
    <property type="term" value="P:chemotaxis"/>
    <property type="evidence" value="ECO:0007669"/>
    <property type="project" value="InterPro"/>
</dbReference>
<dbReference type="PRINTS" id="PR00260">
    <property type="entry name" value="CHEMTRNSDUCR"/>
</dbReference>
<dbReference type="FunFam" id="1.10.287.950:FF:000001">
    <property type="entry name" value="Methyl-accepting chemotaxis sensory transducer"/>
    <property type="match status" value="1"/>
</dbReference>
<comment type="subcellular location">
    <subcellularLocation>
        <location evidence="1">Membrane</location>
    </subcellularLocation>
</comment>
<dbReference type="PROSITE" id="PS50885">
    <property type="entry name" value="HAMP"/>
    <property type="match status" value="2"/>
</dbReference>
<dbReference type="GO" id="GO:0007165">
    <property type="term" value="P:signal transduction"/>
    <property type="evidence" value="ECO:0007669"/>
    <property type="project" value="UniProtKB-KW"/>
</dbReference>
<dbReference type="CDD" id="cd00130">
    <property type="entry name" value="PAS"/>
    <property type="match status" value="1"/>
</dbReference>
<dbReference type="PANTHER" id="PTHR43531:SF14">
    <property type="entry name" value="METHYL-ACCEPTING CHEMOTAXIS PROTEIN I-RELATED"/>
    <property type="match status" value="1"/>
</dbReference>
<evidence type="ECO:0000259" key="9">
    <source>
        <dbReference type="PROSITE" id="PS50112"/>
    </source>
</evidence>
<protein>
    <submittedName>
        <fullName evidence="11">Methyl-accepting chemotaxis protein</fullName>
    </submittedName>
</protein>
<evidence type="ECO:0000256" key="3">
    <source>
        <dbReference type="ARBA" id="ARBA00023224"/>
    </source>
</evidence>
<dbReference type="PANTHER" id="PTHR43531">
    <property type="entry name" value="PROTEIN ICFG"/>
    <property type="match status" value="1"/>
</dbReference>
<dbReference type="GO" id="GO:0004888">
    <property type="term" value="F:transmembrane signaling receptor activity"/>
    <property type="evidence" value="ECO:0007669"/>
    <property type="project" value="InterPro"/>
</dbReference>
<feature type="domain" description="HAMP" evidence="10">
    <location>
        <begin position="415"/>
        <end position="459"/>
    </location>
</feature>
<dbReference type="InterPro" id="IPR051310">
    <property type="entry name" value="MCP_chemotaxis"/>
</dbReference>
<dbReference type="Gene3D" id="1.10.287.950">
    <property type="entry name" value="Methyl-accepting chemotaxis protein"/>
    <property type="match status" value="1"/>
</dbReference>
<keyword evidence="3 5" id="KW-0807">Transducer</keyword>
<dbReference type="Pfam" id="PF18947">
    <property type="entry name" value="HAMP_2"/>
    <property type="match status" value="1"/>
</dbReference>
<proteinExistence type="inferred from homology"/>
<keyword evidence="2" id="KW-0488">Methylation</keyword>
<keyword evidence="7" id="KW-0812">Transmembrane</keyword>
<keyword evidence="12" id="KW-1185">Reference proteome</keyword>
<dbReference type="SUPFAM" id="SSF55785">
    <property type="entry name" value="PYP-like sensor domain (PAS domain)"/>
    <property type="match status" value="1"/>
</dbReference>
<dbReference type="Gene3D" id="3.30.450.20">
    <property type="entry name" value="PAS domain"/>
    <property type="match status" value="1"/>
</dbReference>
<dbReference type="InterPro" id="IPR000014">
    <property type="entry name" value="PAS"/>
</dbReference>
<evidence type="ECO:0000256" key="5">
    <source>
        <dbReference type="PROSITE-ProRule" id="PRU00284"/>
    </source>
</evidence>
<feature type="transmembrane region" description="Helical" evidence="7">
    <location>
        <begin position="147"/>
        <end position="168"/>
    </location>
</feature>
<feature type="transmembrane region" description="Helical" evidence="7">
    <location>
        <begin position="84"/>
        <end position="114"/>
    </location>
</feature>
<dbReference type="RefSeq" id="WP_129470755.1">
    <property type="nucleotide sequence ID" value="NZ_SAWZ01000003.1"/>
</dbReference>
<dbReference type="PROSITE" id="PS50112">
    <property type="entry name" value="PAS"/>
    <property type="match status" value="1"/>
</dbReference>
<comment type="similarity">
    <text evidence="4">Belongs to the methyl-accepting chemotaxis (MCP) protein family.</text>
</comment>
<feature type="compositionally biased region" description="Low complexity" evidence="6">
    <location>
        <begin position="716"/>
        <end position="726"/>
    </location>
</feature>
<feature type="transmembrane region" description="Helical" evidence="7">
    <location>
        <begin position="29"/>
        <end position="47"/>
    </location>
</feature>
<evidence type="ECO:0000256" key="6">
    <source>
        <dbReference type="SAM" id="MobiDB-lite"/>
    </source>
</evidence>
<evidence type="ECO:0000259" key="8">
    <source>
        <dbReference type="PROSITE" id="PS50111"/>
    </source>
</evidence>
<name>A0A4Q1JY83_9GAMM</name>
<gene>
    <name evidence="11" type="ORF">EPA99_08425</name>
</gene>
<evidence type="ECO:0000313" key="12">
    <source>
        <dbReference type="Proteomes" id="UP000289784"/>
    </source>
</evidence>
<dbReference type="Pfam" id="PF13188">
    <property type="entry name" value="PAS_8"/>
    <property type="match status" value="1"/>
</dbReference>
<feature type="domain" description="PAS" evidence="9">
    <location>
        <begin position="245"/>
        <end position="287"/>
    </location>
</feature>
<dbReference type="SMART" id="SM00283">
    <property type="entry name" value="MA"/>
    <property type="match status" value="1"/>
</dbReference>
<organism evidence="11 12">
    <name type="scientific">Pseudoxanthomonas composti</name>
    <dbReference type="NCBI Taxonomy" id="2137479"/>
    <lineage>
        <taxon>Bacteria</taxon>
        <taxon>Pseudomonadati</taxon>
        <taxon>Pseudomonadota</taxon>
        <taxon>Gammaproteobacteria</taxon>
        <taxon>Lysobacterales</taxon>
        <taxon>Lysobacteraceae</taxon>
        <taxon>Pseudoxanthomonas</taxon>
    </lineage>
</organism>
<dbReference type="InterPro" id="IPR004089">
    <property type="entry name" value="MCPsignal_dom"/>
</dbReference>
<evidence type="ECO:0000256" key="1">
    <source>
        <dbReference type="ARBA" id="ARBA00004370"/>
    </source>
</evidence>
<evidence type="ECO:0000313" key="11">
    <source>
        <dbReference type="EMBL" id="RXR06649.1"/>
    </source>
</evidence>
<dbReference type="Pfam" id="PF00015">
    <property type="entry name" value="MCPsignal"/>
    <property type="match status" value="1"/>
</dbReference>
<dbReference type="OrthoDB" id="8744489at2"/>
<dbReference type="EMBL" id="SAWZ01000003">
    <property type="protein sequence ID" value="RXR06649.1"/>
    <property type="molecule type" value="Genomic_DNA"/>
</dbReference>
<dbReference type="InterPro" id="IPR035965">
    <property type="entry name" value="PAS-like_dom_sf"/>
</dbReference>